<feature type="chain" id="PRO_5040793776" evidence="1">
    <location>
        <begin position="38"/>
        <end position="563"/>
    </location>
</feature>
<name>A0A9X0XGY3_9BURK</name>
<proteinExistence type="predicted"/>
<dbReference type="InterPro" id="IPR006311">
    <property type="entry name" value="TAT_signal"/>
</dbReference>
<keyword evidence="3" id="KW-1185">Reference proteome</keyword>
<keyword evidence="1" id="KW-0732">Signal</keyword>
<dbReference type="AlphaFoldDB" id="A0A9X0XGY3"/>
<sequence length="563" mass="61490">MALPVVRSTRRSFLRQSALASASAAALAAGFPRTSLAQALAAATTLPVDAAARWLRFTTFAPLDSEIVDVANRGYSSWLDSQMALPQSRSVADWIRLKGPPGFEDPNQSPHLDTRIQAIDWKCVYASDPLRQRVTYALSNLFVISELGTDRAVVAQAYASFWDLLNRNAFGNFRTLIEDVTYSLDMGFYLTYLNSRKADAATGRQPDENYARELMQLFTIGLWELKEDGSRKLDGNGNPIPTYTQADIVQLARAFTGLYPNGKTTTGQALKFGDERPSTFSADVWARRMAIDASQHSPEAVRALGGRVNIAAGTSGANAIRATLDALFQHPTCPPFVALNLIRRLTCSNPSPGYVSRVSRAFVNNGSGVRGDMKAVLRAIFLDPDLLTPGTPNFGMIVPRYAYTMGAVRRIGSFETSTTQRPVSLGAHKTLGSQRPFTAPTVFNFNKPDYATPELKALGLVGAELENYDEDGATTVFNGLGLLARNASLTPYLAQQLASTANDEGLVDELSRRLSGRLLPSPERESLLMSLERMGRGTDKQQRDVLAAMLWTILIHPQNIVLS</sequence>
<dbReference type="Proteomes" id="UP000643207">
    <property type="component" value="Unassembled WGS sequence"/>
</dbReference>
<gene>
    <name evidence="2" type="ORF">JI742_07715</name>
</gene>
<organism evidence="2 3">
    <name type="scientific">Aquariibacter lacus</name>
    <dbReference type="NCBI Taxonomy" id="2801332"/>
    <lineage>
        <taxon>Bacteria</taxon>
        <taxon>Pseudomonadati</taxon>
        <taxon>Pseudomonadota</taxon>
        <taxon>Betaproteobacteria</taxon>
        <taxon>Burkholderiales</taxon>
        <taxon>Sphaerotilaceae</taxon>
        <taxon>Aquariibacter</taxon>
    </lineage>
</organism>
<feature type="signal peptide" evidence="1">
    <location>
        <begin position="1"/>
        <end position="37"/>
    </location>
</feature>
<dbReference type="EMBL" id="JAERRA010000001">
    <property type="protein sequence ID" value="MBL0719773.1"/>
    <property type="molecule type" value="Genomic_DNA"/>
</dbReference>
<evidence type="ECO:0000313" key="3">
    <source>
        <dbReference type="Proteomes" id="UP000643207"/>
    </source>
</evidence>
<protein>
    <submittedName>
        <fullName evidence="2">DUF1800 family protein</fullName>
    </submittedName>
</protein>
<dbReference type="InterPro" id="IPR014917">
    <property type="entry name" value="DUF1800"/>
</dbReference>
<evidence type="ECO:0000313" key="2">
    <source>
        <dbReference type="EMBL" id="MBL0719773.1"/>
    </source>
</evidence>
<accession>A0A9X0XGY3</accession>
<dbReference type="Pfam" id="PF08811">
    <property type="entry name" value="DUF1800"/>
    <property type="match status" value="1"/>
</dbReference>
<dbReference type="RefSeq" id="WP_201825264.1">
    <property type="nucleotide sequence ID" value="NZ_JAERRA010000001.1"/>
</dbReference>
<dbReference type="PANTHER" id="PTHR43737:SF1">
    <property type="entry name" value="DUF1501 DOMAIN-CONTAINING PROTEIN"/>
    <property type="match status" value="1"/>
</dbReference>
<dbReference type="PROSITE" id="PS51318">
    <property type="entry name" value="TAT"/>
    <property type="match status" value="1"/>
</dbReference>
<evidence type="ECO:0000256" key="1">
    <source>
        <dbReference type="SAM" id="SignalP"/>
    </source>
</evidence>
<comment type="caution">
    <text evidence="2">The sequence shown here is derived from an EMBL/GenBank/DDBJ whole genome shotgun (WGS) entry which is preliminary data.</text>
</comment>
<reference evidence="2 3" key="1">
    <citation type="submission" date="2021-01" db="EMBL/GenBank/DDBJ databases">
        <title>Piscinibacter sp. Jin2 Genome sequencing and assembly.</title>
        <authorList>
            <person name="Kim I."/>
        </authorList>
    </citation>
    <scope>NUCLEOTIDE SEQUENCE [LARGE SCALE GENOMIC DNA]</scope>
    <source>
        <strain evidence="2 3">Jin2</strain>
    </source>
</reference>
<dbReference type="PANTHER" id="PTHR43737">
    <property type="entry name" value="BLL7424 PROTEIN"/>
    <property type="match status" value="1"/>
</dbReference>